<evidence type="ECO:0000256" key="1">
    <source>
        <dbReference type="SAM" id="Phobius"/>
    </source>
</evidence>
<dbReference type="AlphaFoldDB" id="A0A562IRB0"/>
<dbReference type="EMBL" id="VLKF01000001">
    <property type="protein sequence ID" value="TWH73390.1"/>
    <property type="molecule type" value="Genomic_DNA"/>
</dbReference>
<name>A0A562IRB0_9ACTN</name>
<reference evidence="2 3" key="1">
    <citation type="submission" date="2019-07" db="EMBL/GenBank/DDBJ databases">
        <title>R&amp;d 2014.</title>
        <authorList>
            <person name="Klenk H.-P."/>
        </authorList>
    </citation>
    <scope>NUCLEOTIDE SEQUENCE [LARGE SCALE GENOMIC DNA]</scope>
    <source>
        <strain evidence="2 3">DSM 45764</strain>
    </source>
</reference>
<gene>
    <name evidence="2" type="ORF">JD78_01913</name>
</gene>
<organism evidence="2 3">
    <name type="scientific">Modestobacter roseus</name>
    <dbReference type="NCBI Taxonomy" id="1181884"/>
    <lineage>
        <taxon>Bacteria</taxon>
        <taxon>Bacillati</taxon>
        <taxon>Actinomycetota</taxon>
        <taxon>Actinomycetes</taxon>
        <taxon>Geodermatophilales</taxon>
        <taxon>Geodermatophilaceae</taxon>
        <taxon>Modestobacter</taxon>
    </lineage>
</organism>
<keyword evidence="1" id="KW-0472">Membrane</keyword>
<comment type="caution">
    <text evidence="2">The sequence shown here is derived from an EMBL/GenBank/DDBJ whole genome shotgun (WGS) entry which is preliminary data.</text>
</comment>
<sequence length="125" mass="12732">MTTTVAVLGVIVLGCLAVFQAALVAGAPLGRFAWGGQHVVLPTGFRIGSAVSIAVYGVIALVLLEAAGALDVVPEGFVDVALWVLTGYFALGVAMNAASRSRPERLVMTPVALTLAVVCLVLALD</sequence>
<feature type="transmembrane region" description="Helical" evidence="1">
    <location>
        <begin position="106"/>
        <end position="124"/>
    </location>
</feature>
<feature type="transmembrane region" description="Helical" evidence="1">
    <location>
        <begin position="76"/>
        <end position="94"/>
    </location>
</feature>
<dbReference type="OrthoDB" id="1524823at2"/>
<evidence type="ECO:0000313" key="2">
    <source>
        <dbReference type="EMBL" id="TWH73390.1"/>
    </source>
</evidence>
<keyword evidence="3" id="KW-1185">Reference proteome</keyword>
<evidence type="ECO:0000313" key="3">
    <source>
        <dbReference type="Proteomes" id="UP000321490"/>
    </source>
</evidence>
<keyword evidence="1" id="KW-1133">Transmembrane helix</keyword>
<protein>
    <recommendedName>
        <fullName evidence="4">DoxX-like protein</fullName>
    </recommendedName>
</protein>
<proteinExistence type="predicted"/>
<evidence type="ECO:0008006" key="4">
    <source>
        <dbReference type="Google" id="ProtNLM"/>
    </source>
</evidence>
<dbReference type="RefSeq" id="WP_153356174.1">
    <property type="nucleotide sequence ID" value="NZ_ML762478.1"/>
</dbReference>
<keyword evidence="1" id="KW-0812">Transmembrane</keyword>
<feature type="transmembrane region" description="Helical" evidence="1">
    <location>
        <begin position="6"/>
        <end position="27"/>
    </location>
</feature>
<feature type="transmembrane region" description="Helical" evidence="1">
    <location>
        <begin position="39"/>
        <end position="64"/>
    </location>
</feature>
<dbReference type="Proteomes" id="UP000321490">
    <property type="component" value="Unassembled WGS sequence"/>
</dbReference>
<accession>A0A562IRB0</accession>